<comment type="similarity">
    <text evidence="2">Belongs to the GSP F family.</text>
</comment>
<feature type="domain" description="Type II secretion system protein GspF" evidence="9">
    <location>
        <begin position="70"/>
        <end position="192"/>
    </location>
</feature>
<dbReference type="EMBL" id="ARQD01000001">
    <property type="protein sequence ID" value="KIX85445.1"/>
    <property type="molecule type" value="Genomic_DNA"/>
</dbReference>
<dbReference type="AlphaFoldDB" id="A0A0D2I2L6"/>
<dbReference type="GO" id="GO:0005886">
    <property type="term" value="C:plasma membrane"/>
    <property type="evidence" value="ECO:0007669"/>
    <property type="project" value="UniProtKB-SubCell"/>
</dbReference>
<evidence type="ECO:0000256" key="3">
    <source>
        <dbReference type="ARBA" id="ARBA00022475"/>
    </source>
</evidence>
<dbReference type="Gene3D" id="1.20.81.30">
    <property type="entry name" value="Type II secretion system (T2SS), domain F"/>
    <property type="match status" value="2"/>
</dbReference>
<sequence>MALYFYQAFSKDGKKTTGYFDAATVQAVRDHLTRQGMYPVSIDLAAQGQNTVWWRRIFSRTVSSKDLVLFTKQLAVLLHAGVPLLQALELLTEYFKGTFGSILVAVKDEIKSGTPFASALARYPKVFDTIYVQLVRAGEASGKLESVLENLTTFIERRQELRAKVRSALRQPMIQLGIAGLVVGILVTFVVPKLAEGFAKGKSDLPLPTRILLGISDAFKHYAIFIIIALIGAYFLFRYWRSTPSGARLYDTIKLRLPIVGYFARMNAIVQFSQTLGILIQSGVNLAQSLDIVVNIVNNRILSDALNQARDKIIKQGKIAQYLKQTNIFPPIAIYLINTGEESGQLDTMLLTVGSTYERELNEYADTLSARLGPILLISMGLVVGFIIYAIMGPILKLNEQFATF</sequence>
<feature type="transmembrane region" description="Helical" evidence="8">
    <location>
        <begin position="222"/>
        <end position="240"/>
    </location>
</feature>
<protein>
    <recommendedName>
        <fullName evidence="9">Type II secretion system protein GspF domain-containing protein</fullName>
    </recommendedName>
</protein>
<keyword evidence="7 8" id="KW-0472">Membrane</keyword>
<keyword evidence="4" id="KW-0997">Cell inner membrane</keyword>
<dbReference type="STRING" id="1306947.J120_00500"/>
<evidence type="ECO:0000256" key="4">
    <source>
        <dbReference type="ARBA" id="ARBA00022519"/>
    </source>
</evidence>
<comment type="caution">
    <text evidence="10">The sequence shown here is derived from an EMBL/GenBank/DDBJ whole genome shotgun (WGS) entry which is preliminary data.</text>
</comment>
<keyword evidence="3" id="KW-1003">Cell membrane</keyword>
<feature type="transmembrane region" description="Helical" evidence="8">
    <location>
        <begin position="375"/>
        <end position="396"/>
    </location>
</feature>
<name>A0A0D2I2L6_9BACT</name>
<accession>A0A0D2I2L6</accession>
<evidence type="ECO:0000256" key="1">
    <source>
        <dbReference type="ARBA" id="ARBA00004429"/>
    </source>
</evidence>
<evidence type="ECO:0000256" key="5">
    <source>
        <dbReference type="ARBA" id="ARBA00022692"/>
    </source>
</evidence>
<dbReference type="GO" id="GO:0015628">
    <property type="term" value="P:protein secretion by the type II secretion system"/>
    <property type="evidence" value="ECO:0007669"/>
    <property type="project" value="TreeGrafter"/>
</dbReference>
<keyword evidence="5 8" id="KW-0812">Transmembrane</keyword>
<dbReference type="PANTHER" id="PTHR30012:SF0">
    <property type="entry name" value="TYPE II SECRETION SYSTEM PROTEIN F-RELATED"/>
    <property type="match status" value="1"/>
</dbReference>
<evidence type="ECO:0000256" key="8">
    <source>
        <dbReference type="SAM" id="Phobius"/>
    </source>
</evidence>
<evidence type="ECO:0000256" key="2">
    <source>
        <dbReference type="ARBA" id="ARBA00005745"/>
    </source>
</evidence>
<dbReference type="FunFam" id="1.20.81.30:FF:000001">
    <property type="entry name" value="Type II secretion system protein F"/>
    <property type="match status" value="1"/>
</dbReference>
<dbReference type="InterPro" id="IPR003004">
    <property type="entry name" value="GspF/PilC"/>
</dbReference>
<dbReference type="Proteomes" id="UP000032214">
    <property type="component" value="Unassembled WGS sequence"/>
</dbReference>
<evidence type="ECO:0000313" key="10">
    <source>
        <dbReference type="EMBL" id="KIX85445.1"/>
    </source>
</evidence>
<dbReference type="InterPro" id="IPR042094">
    <property type="entry name" value="T2SS_GspF_sf"/>
</dbReference>
<evidence type="ECO:0000256" key="6">
    <source>
        <dbReference type="ARBA" id="ARBA00022989"/>
    </source>
</evidence>
<gene>
    <name evidence="10" type="ORF">J120_00500</name>
</gene>
<comment type="subcellular location">
    <subcellularLocation>
        <location evidence="1">Cell inner membrane</location>
        <topology evidence="1">Multi-pass membrane protein</topology>
    </subcellularLocation>
</comment>
<feature type="transmembrane region" description="Helical" evidence="8">
    <location>
        <begin position="172"/>
        <end position="191"/>
    </location>
</feature>
<proteinExistence type="inferred from homology"/>
<dbReference type="PANTHER" id="PTHR30012">
    <property type="entry name" value="GENERAL SECRETION PATHWAY PROTEIN"/>
    <property type="match status" value="1"/>
</dbReference>
<keyword evidence="6 8" id="KW-1133">Transmembrane helix</keyword>
<feature type="domain" description="Type II secretion system protein GspF" evidence="9">
    <location>
        <begin position="272"/>
        <end position="394"/>
    </location>
</feature>
<dbReference type="eggNOG" id="COG1459">
    <property type="taxonomic scope" value="Bacteria"/>
</dbReference>
<reference evidence="10 11" key="1">
    <citation type="journal article" date="2013" name="Proc. Natl. Acad. Sci. U.S.A.">
        <title>Candidate phylum TM6 genome recovered from a hospital sink biofilm provides genomic insights into this uncultivated phylum.</title>
        <authorList>
            <person name="McLean J.S."/>
            <person name="Lombardo M.J."/>
            <person name="Badger J.H."/>
            <person name="Edlund A."/>
            <person name="Novotny M."/>
            <person name="Yee-Greenbaum J."/>
            <person name="Vyahhi N."/>
            <person name="Hall A.P."/>
            <person name="Yang Y."/>
            <person name="Dupont C.L."/>
            <person name="Ziegler M.G."/>
            <person name="Chitsaz H."/>
            <person name="Allen A.E."/>
            <person name="Yooseph S."/>
            <person name="Tesler G."/>
            <person name="Pevzner P.A."/>
            <person name="Friedman R.M."/>
            <person name="Nealson K.H."/>
            <person name="Venter J.C."/>
            <person name="Lasken R.S."/>
        </authorList>
    </citation>
    <scope>NUCLEOTIDE SEQUENCE [LARGE SCALE GENOMIC DNA]</scope>
    <source>
        <strain evidence="10 11">TM6SC1</strain>
    </source>
</reference>
<dbReference type="PRINTS" id="PR00812">
    <property type="entry name" value="BCTERIALGSPF"/>
</dbReference>
<dbReference type="InterPro" id="IPR018076">
    <property type="entry name" value="T2SS_GspF_dom"/>
</dbReference>
<keyword evidence="11" id="KW-1185">Reference proteome</keyword>
<dbReference type="Pfam" id="PF00482">
    <property type="entry name" value="T2SSF"/>
    <property type="match status" value="2"/>
</dbReference>
<evidence type="ECO:0000313" key="11">
    <source>
        <dbReference type="Proteomes" id="UP000032214"/>
    </source>
</evidence>
<evidence type="ECO:0000259" key="9">
    <source>
        <dbReference type="Pfam" id="PF00482"/>
    </source>
</evidence>
<evidence type="ECO:0000256" key="7">
    <source>
        <dbReference type="ARBA" id="ARBA00023136"/>
    </source>
</evidence>
<organism evidence="10 11">
    <name type="scientific">candidate division TM6 bacterium JCVI TM6SC1</name>
    <dbReference type="NCBI Taxonomy" id="1306947"/>
    <lineage>
        <taxon>Bacteria</taxon>
        <taxon>Candidatus Babelota</taxon>
        <taxon>Vermiphilus</taxon>
    </lineage>
</organism>